<dbReference type="CDD" id="cd11341">
    <property type="entry name" value="AmyAc_Pullulanase_LD-like"/>
    <property type="match status" value="1"/>
</dbReference>
<feature type="region of interest" description="Disordered" evidence="9">
    <location>
        <begin position="1789"/>
        <end position="1868"/>
    </location>
</feature>
<feature type="compositionally biased region" description="Low complexity" evidence="9">
    <location>
        <begin position="1812"/>
        <end position="1838"/>
    </location>
</feature>
<dbReference type="InterPro" id="IPR054409">
    <property type="entry name" value="X25_BaPul-like"/>
</dbReference>
<dbReference type="Gene3D" id="2.60.40.10">
    <property type="entry name" value="Immunoglobulins"/>
    <property type="match status" value="5"/>
</dbReference>
<evidence type="ECO:0000256" key="4">
    <source>
        <dbReference type="ARBA" id="ARBA00022837"/>
    </source>
</evidence>
<dbReference type="GO" id="GO:2001070">
    <property type="term" value="F:starch binding"/>
    <property type="evidence" value="ECO:0007669"/>
    <property type="project" value="InterPro"/>
</dbReference>
<dbReference type="InterPro" id="IPR040671">
    <property type="entry name" value="Pullulanase_N2"/>
</dbReference>
<dbReference type="InterPro" id="IPR024561">
    <property type="entry name" value="Pullul_strch_C"/>
</dbReference>
<dbReference type="Gene3D" id="2.60.40.1180">
    <property type="entry name" value="Golgi alpha-mannosidase II"/>
    <property type="match status" value="2"/>
</dbReference>
<dbReference type="InterPro" id="IPR004193">
    <property type="entry name" value="Glyco_hydro_13_N"/>
</dbReference>
<gene>
    <name evidence="13" type="ORF">DD236_04765</name>
</gene>
<dbReference type="SUPFAM" id="SSF51011">
    <property type="entry name" value="Glycosyl hydrolase domain"/>
    <property type="match status" value="2"/>
</dbReference>
<evidence type="ECO:0000256" key="5">
    <source>
        <dbReference type="ARBA" id="ARBA00023295"/>
    </source>
</evidence>
<comment type="similarity">
    <text evidence="2 8">Belongs to the glycosyl hydrolase 13 family.</text>
</comment>
<comment type="cofactor">
    <cofactor evidence="1">
        <name>Ca(2+)</name>
        <dbReference type="ChEBI" id="CHEBI:29108"/>
    </cofactor>
</comment>
<evidence type="ECO:0000256" key="10">
    <source>
        <dbReference type="SAM" id="Phobius"/>
    </source>
</evidence>
<keyword evidence="4" id="KW-0106">Calcium</keyword>
<evidence type="ECO:0000256" key="8">
    <source>
        <dbReference type="RuleBase" id="RU003615"/>
    </source>
</evidence>
<dbReference type="InterPro" id="IPR003961">
    <property type="entry name" value="FN3_dom"/>
</dbReference>
<evidence type="ECO:0000256" key="9">
    <source>
        <dbReference type="SAM" id="MobiDB-lite"/>
    </source>
</evidence>
<keyword evidence="14" id="KW-1185">Reference proteome</keyword>
<keyword evidence="11" id="KW-0732">Signal</keyword>
<name>A0A2V1K899_9ACTO</name>
<dbReference type="GO" id="GO:0004556">
    <property type="term" value="F:alpha-amylase activity"/>
    <property type="evidence" value="ECO:0007669"/>
    <property type="project" value="InterPro"/>
</dbReference>
<keyword evidence="6" id="KW-0119">Carbohydrate metabolism</keyword>
<dbReference type="Gene3D" id="3.20.20.80">
    <property type="entry name" value="Glycosidases"/>
    <property type="match status" value="2"/>
</dbReference>
<evidence type="ECO:0000256" key="2">
    <source>
        <dbReference type="ARBA" id="ARBA00008061"/>
    </source>
</evidence>
<dbReference type="InterPro" id="IPR013780">
    <property type="entry name" value="Glyco_hydro_b"/>
</dbReference>
<dbReference type="PRINTS" id="PR00110">
    <property type="entry name" value="ALPHAAMYLASE"/>
</dbReference>
<dbReference type="Proteomes" id="UP000245283">
    <property type="component" value="Unassembled WGS sequence"/>
</dbReference>
<dbReference type="Pfam" id="PF17967">
    <property type="entry name" value="Pullulanase_N2"/>
    <property type="match status" value="1"/>
</dbReference>
<dbReference type="InterPro" id="IPR036116">
    <property type="entry name" value="FN3_sf"/>
</dbReference>
<evidence type="ECO:0000313" key="14">
    <source>
        <dbReference type="Proteomes" id="UP000245283"/>
    </source>
</evidence>
<dbReference type="EMBL" id="QETB01000001">
    <property type="protein sequence ID" value="PWF27686.1"/>
    <property type="molecule type" value="Genomic_DNA"/>
</dbReference>
<protein>
    <recommendedName>
        <fullName evidence="7">1,4-alpha-D-glucan glucanohydrolase</fullName>
    </recommendedName>
</protein>
<dbReference type="Pfam" id="PF02806">
    <property type="entry name" value="Alpha-amylase_C"/>
    <property type="match status" value="1"/>
</dbReference>
<sequence>MQQMKRKSGKRSIWGKIVAGAASVAVATAGLISGMPTAPAEAKLEADNDAIAVLFSYPWNDIAEQCETTLGPAGYGYVQTSPPQEHIQGEAWWTYYQPVSYDLNSRLGTEAEFQDMIGRCKDAGVGVIADVVVNHMSGQPEGGKGFNGTKFEYENYPGLYDPSDFNSYKGEGGPEEPCSENIEDYTNRWEVQTCRLVGLSDLNTSKPEVQDKIAGYMNELADMGVAGFRVDAVKHIPATDMEEIWGKVKNNDDLYMVQEVIRGGGEPIGPEEYANIGDVHEFEYATQIRTAFQSNQVGDLLSKGGIGIGSDWDMLNSDQAAVFVDNHDTERNGQTLSYKDGRTYDLAQAFTLAWNYSSPSIHSGYAFTDYDAGPAQDADGKVLSPSKENGWTFKHSQNNIANMVGFHNEVAGQDVNNQWTDEGNNAIAFGRGTTGFFAMNNGAEALDVTLTTNLEDGIYYNVFAATHNNEDDTWTGPTVTVKDGKIAASIDGQSAIALSTDAIADTECAETSAPTQPTGLTGTATYSSVKLSWNESTNTCGGITYQIERTNTATGESETLTAPSAQLTDKNLPESTEFTYKVTAKDKAGQVSAASDRFTITTAAKPEGTYTTVYLKAPTGWTNANFHYSTTGDSGWTDMPGVEMDAYDEVPGWFVVDVLTDDATQIEANFNTNSGGEWLSKGTGKNGNYLIPAGEGPQMVNGSKVTAGTPSSDETDPGTDESRYAVGTFQKALGCGDDWAADCEETALTYNSDYELWLGELDIAVGDHELKITDGTWDNSWGTPAGDNIAFTATADPTHIIHSPATHETVAAPQSELYTVAGDWQGAVGCGTWEENCLGSVMFPQDDGTYRLTTGNIPAGNYGFKVVKGFNWDTSWGDNGGNVTFSTNEGENVTFIFDPATKQVSVEVSNPPLAGTGESRAYWIGPDTIAWPTSLGGSEFGLVGNDDDVTLTPDDLTDEQKASFPRIKSGYTALRVSTDGDLDETVREILKGSVQIEATEDGETVAQTGAQIAGVVDALYPGAAERDLGLTWDGDTPTLSVWAPTATEVTLQLEDQEIAAERDEDGVWMVVGEPSWKGAGYLWNVDVFVPSQGEVVTNQVTDPYSVALTTDSKQSVIADLTDPELYPEEWNNSPDAPATPAAETIYELHVRDFSIADETVPEDLRGTYKAFTQSNSDGVKHLTELSDAGMTTVHLLPTFDIASSSIPESRENQLVPEIGGGDPSSENQQAAVAAVQDEDGFNWGYDPYHWSTPEGSYATNGHQDGAARTREYRDMVSALHGMGLRVVADQVFNHTSASGQADEAVLDRIVPGYYHRLDAKGAIETSTCCQNIATENVMAGKMMVDSVELWATQYGVDGFRFDLMGHHTLQNMVDIREMLDGLTLEKDGVNGKEIYLYGEGWDFGEVEGDALFKQATQANIGGTGIGAFNDRLRDAVRGGGPFDSDQRTYQGFGSGLYTDPNEVAAETVPEDEQLASLLHQTDLVRIGLAGNVKGVQISAGDGEFVNSEEIDYNGVPAAYALDPDENVNYVDAHDNETLFDNLVWKLPTDATMDTQIRMNTLSLATATLGQSPSFWHAGTDMLRSKSLDRDSYNSGDHFNAIDWTMQTNGYANGLPMKGVNGEKWPLMTPLLENASKVPAPEDIEAANKMSLDLLKVRSSSPLFSLGSGELVKERVSFPNGGAGATPGLLVMQIDDAAPGVMGKALEANVDLDVTFKQDIDPDVDRLVVVFNSSADAITEELDGLSGHDLQLSPVQANGFDEVVKETAWDSKTGTLTIPARTVAVLVEPAAGTEPGPDPTDPPTTDPTEEPTGEPTDGPTTGPSGEPTDGTPDQPTTGPSNGGTDQPGNGATGGATAGPANPGDDLANSGANVLAFAGLAVLLLAAGGLALYGRRSRAS</sequence>
<dbReference type="Pfam" id="PF11852">
    <property type="entry name" value="Pullul_strch_C"/>
    <property type="match status" value="1"/>
</dbReference>
<evidence type="ECO:0000313" key="13">
    <source>
        <dbReference type="EMBL" id="PWF27686.1"/>
    </source>
</evidence>
<evidence type="ECO:0000256" key="7">
    <source>
        <dbReference type="ARBA" id="ARBA00030238"/>
    </source>
</evidence>
<dbReference type="CDD" id="cd00063">
    <property type="entry name" value="FN3"/>
    <property type="match status" value="1"/>
</dbReference>
<feature type="domain" description="Fibronectin type-III" evidence="12">
    <location>
        <begin position="513"/>
        <end position="605"/>
    </location>
</feature>
<dbReference type="Pfam" id="PF02922">
    <property type="entry name" value="CBM_48"/>
    <property type="match status" value="1"/>
</dbReference>
<dbReference type="CDD" id="cd11317">
    <property type="entry name" value="AmyAc_bac_euk_AmyA"/>
    <property type="match status" value="1"/>
</dbReference>
<dbReference type="PROSITE" id="PS50853">
    <property type="entry name" value="FN3"/>
    <property type="match status" value="1"/>
</dbReference>
<dbReference type="NCBIfam" id="TIGR02103">
    <property type="entry name" value="pullul_strch"/>
    <property type="match status" value="1"/>
</dbReference>
<dbReference type="CDD" id="cd02860">
    <property type="entry name" value="E_set_Pullulanase"/>
    <property type="match status" value="1"/>
</dbReference>
<comment type="caution">
    <text evidence="13">The sequence shown here is derived from an EMBL/GenBank/DDBJ whole genome shotgun (WGS) entry which is preliminary data.</text>
</comment>
<feature type="compositionally biased region" description="Polar residues" evidence="9">
    <location>
        <begin position="700"/>
        <end position="712"/>
    </location>
</feature>
<keyword evidence="5" id="KW-0326">Glycosidase</keyword>
<dbReference type="InterPro" id="IPR006047">
    <property type="entry name" value="GH13_cat_dom"/>
</dbReference>
<dbReference type="Pfam" id="PF22058">
    <property type="entry name" value="X25_BaPul_like"/>
    <property type="match status" value="2"/>
</dbReference>
<dbReference type="GO" id="GO:0046872">
    <property type="term" value="F:metal ion binding"/>
    <property type="evidence" value="ECO:0007669"/>
    <property type="project" value="UniProtKB-KW"/>
</dbReference>
<dbReference type="SMART" id="SM01066">
    <property type="entry name" value="CBM_25"/>
    <property type="match status" value="1"/>
</dbReference>
<dbReference type="InterPro" id="IPR006048">
    <property type="entry name" value="A-amylase/branching_C"/>
</dbReference>
<dbReference type="InterPro" id="IPR013783">
    <property type="entry name" value="Ig-like_fold"/>
</dbReference>
<keyword evidence="10" id="KW-0472">Membrane</keyword>
<evidence type="ECO:0000256" key="3">
    <source>
        <dbReference type="ARBA" id="ARBA00022723"/>
    </source>
</evidence>
<keyword evidence="10" id="KW-1133">Transmembrane helix</keyword>
<dbReference type="InterPro" id="IPR031319">
    <property type="entry name" value="A-amylase_C"/>
</dbReference>
<dbReference type="InterPro" id="IPR014756">
    <property type="entry name" value="Ig_E-set"/>
</dbReference>
<evidence type="ECO:0000259" key="12">
    <source>
        <dbReference type="PROSITE" id="PS50853"/>
    </source>
</evidence>
<dbReference type="InterPro" id="IPR006046">
    <property type="entry name" value="Alpha_amylase"/>
</dbReference>
<keyword evidence="10" id="KW-0812">Transmembrane</keyword>
<dbReference type="InterPro" id="IPR017853">
    <property type="entry name" value="GH"/>
</dbReference>
<dbReference type="SMART" id="SM00642">
    <property type="entry name" value="Aamy"/>
    <property type="match status" value="1"/>
</dbReference>
<feature type="transmembrane region" description="Helical" evidence="10">
    <location>
        <begin position="1872"/>
        <end position="1892"/>
    </location>
</feature>
<evidence type="ECO:0000256" key="11">
    <source>
        <dbReference type="SAM" id="SignalP"/>
    </source>
</evidence>
<dbReference type="PANTHER" id="PTHR43002">
    <property type="entry name" value="GLYCOGEN DEBRANCHING ENZYME"/>
    <property type="match status" value="1"/>
</dbReference>
<feature type="region of interest" description="Disordered" evidence="9">
    <location>
        <begin position="695"/>
        <end position="719"/>
    </location>
</feature>
<keyword evidence="6" id="KW-0624">Polysaccharide degradation</keyword>
<organism evidence="13 14">
    <name type="scientific">Ancrocorticia populi</name>
    <dbReference type="NCBI Taxonomy" id="2175228"/>
    <lineage>
        <taxon>Bacteria</taxon>
        <taxon>Bacillati</taxon>
        <taxon>Actinomycetota</taxon>
        <taxon>Actinomycetes</taxon>
        <taxon>Actinomycetales</taxon>
        <taxon>Actinomycetaceae</taxon>
        <taxon>Ancrocorticia</taxon>
    </lineage>
</organism>
<proteinExistence type="inferred from homology"/>
<dbReference type="SUPFAM" id="SSF81296">
    <property type="entry name" value="E set domains"/>
    <property type="match status" value="2"/>
</dbReference>
<dbReference type="SUPFAM" id="SSF49265">
    <property type="entry name" value="Fibronectin type III"/>
    <property type="match status" value="1"/>
</dbReference>
<dbReference type="SMART" id="SM00060">
    <property type="entry name" value="FN3"/>
    <property type="match status" value="1"/>
</dbReference>
<keyword evidence="5" id="KW-0378">Hydrolase</keyword>
<dbReference type="InterPro" id="IPR011839">
    <property type="entry name" value="Pullul_strch"/>
</dbReference>
<keyword evidence="3" id="KW-0479">Metal-binding</keyword>
<dbReference type="RefSeq" id="WP_109093181.1">
    <property type="nucleotide sequence ID" value="NZ_QETB01000001.1"/>
</dbReference>
<dbReference type="SMART" id="SM00632">
    <property type="entry name" value="Aamy_C"/>
    <property type="match status" value="1"/>
</dbReference>
<dbReference type="SUPFAM" id="SSF51445">
    <property type="entry name" value="(Trans)glycosidases"/>
    <property type="match status" value="2"/>
</dbReference>
<evidence type="ECO:0000256" key="6">
    <source>
        <dbReference type="ARBA" id="ARBA00023326"/>
    </source>
</evidence>
<feature type="signal peptide" evidence="11">
    <location>
        <begin position="1"/>
        <end position="27"/>
    </location>
</feature>
<feature type="chain" id="PRO_5038390884" description="1,4-alpha-D-glucan glucanohydrolase" evidence="11">
    <location>
        <begin position="28"/>
        <end position="1898"/>
    </location>
</feature>
<dbReference type="GO" id="GO:0000272">
    <property type="term" value="P:polysaccharide catabolic process"/>
    <property type="evidence" value="ECO:0007669"/>
    <property type="project" value="UniProtKB-KW"/>
</dbReference>
<accession>A0A2V1K899</accession>
<feature type="compositionally biased region" description="Pro residues" evidence="9">
    <location>
        <begin position="1795"/>
        <end position="1804"/>
    </location>
</feature>
<dbReference type="OrthoDB" id="9805159at2"/>
<dbReference type="Pfam" id="PF00128">
    <property type="entry name" value="Alpha-amylase"/>
    <property type="match status" value="1"/>
</dbReference>
<reference evidence="14" key="1">
    <citation type="submission" date="2018-05" db="EMBL/GenBank/DDBJ databases">
        <authorList>
            <person name="Li Y."/>
        </authorList>
    </citation>
    <scope>NUCLEOTIDE SEQUENCE [LARGE SCALE GENOMIC DNA]</scope>
    <source>
        <strain evidence="14">sk1b4</strain>
    </source>
</reference>
<dbReference type="InterPro" id="IPR005085">
    <property type="entry name" value="CBM25"/>
</dbReference>
<evidence type="ECO:0000256" key="1">
    <source>
        <dbReference type="ARBA" id="ARBA00001913"/>
    </source>
</evidence>
<dbReference type="Gene3D" id="2.60.40.1130">
    <property type="entry name" value="Rab geranylgeranyltransferase alpha-subunit, insert domain"/>
    <property type="match status" value="1"/>
</dbReference>
<dbReference type="GO" id="GO:0051060">
    <property type="term" value="F:pullulanase activity"/>
    <property type="evidence" value="ECO:0007669"/>
    <property type="project" value="InterPro"/>
</dbReference>